<evidence type="ECO:0000313" key="3">
    <source>
        <dbReference type="Proteomes" id="UP000189796"/>
    </source>
</evidence>
<feature type="transmembrane region" description="Helical" evidence="1">
    <location>
        <begin position="21"/>
        <end position="41"/>
    </location>
</feature>
<keyword evidence="1" id="KW-0812">Transmembrane</keyword>
<sequence>MVRRGRLPAGMVAQTRTGMDVAFIAMLFLTGFTGIALVRYARERRMLAYTA</sequence>
<organism evidence="2 3">
    <name type="scientific">Bradyrhizobium erythrophlei</name>
    <dbReference type="NCBI Taxonomy" id="1437360"/>
    <lineage>
        <taxon>Bacteria</taxon>
        <taxon>Pseudomonadati</taxon>
        <taxon>Pseudomonadota</taxon>
        <taxon>Alphaproteobacteria</taxon>
        <taxon>Hyphomicrobiales</taxon>
        <taxon>Nitrobacteraceae</taxon>
        <taxon>Bradyrhizobium</taxon>
    </lineage>
</organism>
<gene>
    <name evidence="2" type="ORF">SAMN05443248_7526</name>
</gene>
<proteinExistence type="predicted"/>
<dbReference type="AlphaFoldDB" id="A0A1M5XRQ9"/>
<name>A0A1M5XRQ9_9BRAD</name>
<keyword evidence="1" id="KW-0472">Membrane</keyword>
<dbReference type="Proteomes" id="UP000189796">
    <property type="component" value="Chromosome I"/>
</dbReference>
<protein>
    <submittedName>
        <fullName evidence="2">Uncharacterized protein</fullName>
    </submittedName>
</protein>
<dbReference type="EMBL" id="LT670817">
    <property type="protein sequence ID" value="SHI01953.1"/>
    <property type="molecule type" value="Genomic_DNA"/>
</dbReference>
<reference evidence="2 3" key="1">
    <citation type="submission" date="2016-11" db="EMBL/GenBank/DDBJ databases">
        <authorList>
            <person name="Jaros S."/>
            <person name="Januszkiewicz K."/>
            <person name="Wedrychowicz H."/>
        </authorList>
    </citation>
    <scope>NUCLEOTIDE SEQUENCE [LARGE SCALE GENOMIC DNA]</scope>
    <source>
        <strain evidence="2 3">GAS138</strain>
    </source>
</reference>
<accession>A0A1M5XRQ9</accession>
<keyword evidence="1" id="KW-1133">Transmembrane helix</keyword>
<evidence type="ECO:0000313" key="2">
    <source>
        <dbReference type="EMBL" id="SHI01953.1"/>
    </source>
</evidence>
<evidence type="ECO:0000256" key="1">
    <source>
        <dbReference type="SAM" id="Phobius"/>
    </source>
</evidence>